<evidence type="ECO:0000256" key="2">
    <source>
        <dbReference type="ARBA" id="ARBA00022801"/>
    </source>
</evidence>
<feature type="binding site" evidence="5">
    <location>
        <position position="25"/>
    </location>
    <ligand>
        <name>Fe cation</name>
        <dbReference type="ChEBI" id="CHEBI:24875"/>
        <label>1</label>
    </ligand>
</feature>
<dbReference type="GO" id="GO:0000166">
    <property type="term" value="F:nucleotide binding"/>
    <property type="evidence" value="ECO:0007669"/>
    <property type="project" value="UniProtKB-UniRule"/>
</dbReference>
<feature type="binding site" evidence="5">
    <location>
        <position position="203"/>
    </location>
    <ligand>
        <name>Fe cation</name>
        <dbReference type="ChEBI" id="CHEBI:24875"/>
        <label>2</label>
    </ligand>
</feature>
<organism evidence="7 8">
    <name type="scientific">Motilimonas pumila</name>
    <dbReference type="NCBI Taxonomy" id="2303987"/>
    <lineage>
        <taxon>Bacteria</taxon>
        <taxon>Pseudomonadati</taxon>
        <taxon>Pseudomonadota</taxon>
        <taxon>Gammaproteobacteria</taxon>
        <taxon>Alteromonadales</taxon>
        <taxon>Alteromonadales genera incertae sedis</taxon>
        <taxon>Motilimonas</taxon>
    </lineage>
</organism>
<dbReference type="Proteomes" id="UP000283255">
    <property type="component" value="Unassembled WGS sequence"/>
</dbReference>
<dbReference type="GO" id="GO:0046872">
    <property type="term" value="F:metal ion binding"/>
    <property type="evidence" value="ECO:0007669"/>
    <property type="project" value="UniProtKB-UniRule"/>
</dbReference>
<evidence type="ECO:0000256" key="1">
    <source>
        <dbReference type="ARBA" id="ARBA00022723"/>
    </source>
</evidence>
<feature type="binding site" evidence="5">
    <location>
        <position position="65"/>
    </location>
    <ligand>
        <name>Fe cation</name>
        <dbReference type="ChEBI" id="CHEBI:24875"/>
        <label>1</label>
    </ligand>
</feature>
<proteinExistence type="inferred from homology"/>
<dbReference type="GO" id="GO:0004115">
    <property type="term" value="F:3',5'-cyclic-AMP phosphodiesterase activity"/>
    <property type="evidence" value="ECO:0007669"/>
    <property type="project" value="UniProtKB-UniRule"/>
</dbReference>
<feature type="binding site" evidence="5">
    <location>
        <position position="23"/>
    </location>
    <ligand>
        <name>Fe cation</name>
        <dbReference type="ChEBI" id="CHEBI:24875"/>
        <label>1</label>
    </ligand>
</feature>
<feature type="binding site" evidence="5">
    <location>
        <position position="205"/>
    </location>
    <ligand>
        <name>AMP</name>
        <dbReference type="ChEBI" id="CHEBI:456215"/>
    </ligand>
</feature>
<reference evidence="7 8" key="2">
    <citation type="submission" date="2019-01" db="EMBL/GenBank/DDBJ databases">
        <title>Motilimonas pumilus sp. nov., isolated from the gut of sea cucumber (Apostichopus japonicus).</title>
        <authorList>
            <person name="Wang F.-Q."/>
            <person name="Ren L.-H."/>
            <person name="Lin Y.-W."/>
            <person name="Sun G.-H."/>
            <person name="Du Z.-J."/>
            <person name="Zhao J.-X."/>
            <person name="Liu X.-J."/>
            <person name="Liu L.-J."/>
        </authorList>
    </citation>
    <scope>NUCLEOTIDE SEQUENCE [LARGE SCALE GENOMIC DNA]</scope>
    <source>
        <strain evidence="7 8">PLHSC7-2</strain>
    </source>
</reference>
<feature type="binding site" evidence="5">
    <location>
        <position position="205"/>
    </location>
    <ligand>
        <name>Fe cation</name>
        <dbReference type="ChEBI" id="CHEBI:24875"/>
        <label>1</label>
    </ligand>
</feature>
<dbReference type="InterPro" id="IPR050884">
    <property type="entry name" value="CNP_phosphodiesterase-III"/>
</dbReference>
<dbReference type="Gene3D" id="3.60.21.10">
    <property type="match status" value="1"/>
</dbReference>
<dbReference type="SUPFAM" id="SSF56300">
    <property type="entry name" value="Metallo-dependent phosphatases"/>
    <property type="match status" value="1"/>
</dbReference>
<dbReference type="InterPro" id="IPR029052">
    <property type="entry name" value="Metallo-depent_PP-like"/>
</dbReference>
<name>A0A418YAU9_9GAMM</name>
<dbReference type="OrthoDB" id="9784378at2"/>
<dbReference type="EMBL" id="QZCH01000029">
    <property type="protein sequence ID" value="RJG40104.1"/>
    <property type="molecule type" value="Genomic_DNA"/>
</dbReference>
<keyword evidence="5" id="KW-0547">Nucleotide-binding</keyword>
<accession>A0A418YAU9</accession>
<comment type="catalytic activity">
    <reaction evidence="5">
        <text>3',5'-cyclic AMP + H2O = AMP + H(+)</text>
        <dbReference type="Rhea" id="RHEA:25277"/>
        <dbReference type="ChEBI" id="CHEBI:15377"/>
        <dbReference type="ChEBI" id="CHEBI:15378"/>
        <dbReference type="ChEBI" id="CHEBI:58165"/>
        <dbReference type="ChEBI" id="CHEBI:456215"/>
        <dbReference type="EC" id="3.1.4.53"/>
    </reaction>
</comment>
<keyword evidence="8" id="KW-1185">Reference proteome</keyword>
<evidence type="ECO:0000256" key="4">
    <source>
        <dbReference type="ARBA" id="ARBA00025742"/>
    </source>
</evidence>
<dbReference type="InterPro" id="IPR004843">
    <property type="entry name" value="Calcineurin-like_PHP"/>
</dbReference>
<feature type="binding site" evidence="5">
    <location>
        <position position="65"/>
    </location>
    <ligand>
        <name>Fe cation</name>
        <dbReference type="ChEBI" id="CHEBI:24875"/>
        <label>2</label>
    </ligand>
</feature>
<protein>
    <recommendedName>
        <fullName evidence="5">3',5'-cyclic adenosine monophosphate phosphodiesterase CpdA</fullName>
        <shortName evidence="5">3',5'-cyclic AMP phosphodiesterase</shortName>
        <shortName evidence="5">cAMP phosphodiesterase</shortName>
        <ecNumber evidence="5">3.1.4.53</ecNumber>
    </recommendedName>
</protein>
<feature type="domain" description="Calcineurin-like phosphoesterase" evidence="6">
    <location>
        <begin position="17"/>
        <end position="206"/>
    </location>
</feature>
<dbReference type="Pfam" id="PF00149">
    <property type="entry name" value="Metallophos"/>
    <property type="match status" value="1"/>
</dbReference>
<evidence type="ECO:0000259" key="6">
    <source>
        <dbReference type="Pfam" id="PF00149"/>
    </source>
</evidence>
<keyword evidence="3 5" id="KW-0408">Iron</keyword>
<dbReference type="AlphaFoldDB" id="A0A418YAU9"/>
<dbReference type="InterPro" id="IPR046379">
    <property type="entry name" value="cAMP_phosphodiest_CpdA"/>
</dbReference>
<feature type="binding site" evidence="5">
    <location>
        <position position="164"/>
    </location>
    <ligand>
        <name>Fe cation</name>
        <dbReference type="ChEBI" id="CHEBI:24875"/>
        <label>2</label>
    </ligand>
</feature>
<sequence length="275" mass="30460">MTEQILQLATDKQGDLTLLQMTDTHLYSEPDGELLGVNTRDSFLAVMEAVLAQSQQYQAVLATGDISQDHTEASYRVFTEQAKKLSAPCFWLPGNHDFQPALQTEFAAAGISACKHIISEYWQLVLLDTQVVGVPHGQVSEQQLGFLKRALGQYPDKHALVLLHHHSVPAGCAWLDQHSLKNADDLFAVLAQHDNANTLLCGHIHQTMDKQYQGVRLLATPSTCIQFKPNSDDFALDQQEPGWRYLTLKANGEVDTQVHRLIDAGFVPDANATGY</sequence>
<dbReference type="NCBIfam" id="NF008359">
    <property type="entry name" value="PRK11148.1"/>
    <property type="match status" value="1"/>
</dbReference>
<evidence type="ECO:0000256" key="3">
    <source>
        <dbReference type="ARBA" id="ARBA00023004"/>
    </source>
</evidence>
<dbReference type="PANTHER" id="PTHR42988:SF2">
    <property type="entry name" value="CYCLIC NUCLEOTIDE PHOSPHODIESTERASE CBUA0032-RELATED"/>
    <property type="match status" value="1"/>
</dbReference>
<keyword evidence="5" id="KW-0114">cAMP</keyword>
<keyword evidence="2 5" id="KW-0378">Hydrolase</keyword>
<reference evidence="7 8" key="1">
    <citation type="submission" date="2018-09" db="EMBL/GenBank/DDBJ databases">
        <authorList>
            <person name="Wang F."/>
        </authorList>
    </citation>
    <scope>NUCLEOTIDE SEQUENCE [LARGE SCALE GENOMIC DNA]</scope>
    <source>
        <strain evidence="7 8">PLHSC7-2</strain>
    </source>
</reference>
<keyword evidence="1 5" id="KW-0479">Metal-binding</keyword>
<dbReference type="HAMAP" id="MF_00905">
    <property type="entry name" value="cAMP_phosphodiest_CpdA"/>
    <property type="match status" value="1"/>
</dbReference>
<comment type="caution">
    <text evidence="7">The sequence shown here is derived from an EMBL/GenBank/DDBJ whole genome shotgun (WGS) entry which is preliminary data.</text>
</comment>
<dbReference type="RefSeq" id="WP_119912047.1">
    <property type="nucleotide sequence ID" value="NZ_QZCH01000029.1"/>
</dbReference>
<feature type="binding site" evidence="5">
    <location>
        <position position="65"/>
    </location>
    <ligand>
        <name>AMP</name>
        <dbReference type="ChEBI" id="CHEBI:456215"/>
    </ligand>
</feature>
<dbReference type="EC" id="3.1.4.53" evidence="5"/>
<comment type="function">
    <text evidence="5">Hydrolyzes cAMP to 5'-AMP. Plays an important regulatory role in modulating the intracellular concentration of cAMP, thereby influencing cAMP-dependent processes.</text>
</comment>
<evidence type="ECO:0000313" key="8">
    <source>
        <dbReference type="Proteomes" id="UP000283255"/>
    </source>
</evidence>
<comment type="cofactor">
    <cofactor evidence="5">
        <name>Fe(2+)</name>
        <dbReference type="ChEBI" id="CHEBI:29033"/>
    </cofactor>
    <text evidence="5">Binds 2 Fe(2+) ions per subunit.</text>
</comment>
<feature type="binding site" evidence="5">
    <location>
        <begin position="95"/>
        <end position="96"/>
    </location>
    <ligand>
        <name>AMP</name>
        <dbReference type="ChEBI" id="CHEBI:456215"/>
    </ligand>
</feature>
<evidence type="ECO:0000256" key="5">
    <source>
        <dbReference type="HAMAP-Rule" id="MF_00905"/>
    </source>
</evidence>
<feature type="binding site" evidence="5">
    <location>
        <position position="95"/>
    </location>
    <ligand>
        <name>Fe cation</name>
        <dbReference type="ChEBI" id="CHEBI:24875"/>
        <label>2</label>
    </ligand>
</feature>
<evidence type="ECO:0000313" key="7">
    <source>
        <dbReference type="EMBL" id="RJG40104.1"/>
    </source>
</evidence>
<dbReference type="CDD" id="cd07402">
    <property type="entry name" value="MPP_GpdQ"/>
    <property type="match status" value="1"/>
</dbReference>
<comment type="similarity">
    <text evidence="4 5">Belongs to the cyclic nucleotide phosphodiesterase class-III family.</text>
</comment>
<dbReference type="PANTHER" id="PTHR42988">
    <property type="entry name" value="PHOSPHOHYDROLASE"/>
    <property type="match status" value="1"/>
</dbReference>
<feature type="binding site" evidence="5">
    <location>
        <position position="25"/>
    </location>
    <ligand>
        <name>AMP</name>
        <dbReference type="ChEBI" id="CHEBI:456215"/>
    </ligand>
</feature>
<gene>
    <name evidence="5" type="primary">cpdA</name>
    <name evidence="7" type="ORF">D1Z90_17280</name>
</gene>
<dbReference type="InterPro" id="IPR026575">
    <property type="entry name" value="GpdQ/CpdA-like"/>
</dbReference>